<evidence type="ECO:0000256" key="1">
    <source>
        <dbReference type="SAM" id="MobiDB-lite"/>
    </source>
</evidence>
<keyword evidence="4" id="KW-1185">Reference proteome</keyword>
<protein>
    <submittedName>
        <fullName evidence="3">Uncharacterized protein</fullName>
    </submittedName>
</protein>
<evidence type="ECO:0000256" key="2">
    <source>
        <dbReference type="SAM" id="Phobius"/>
    </source>
</evidence>
<accession>A0A413RQ99</accession>
<name>A0A413RQ99_9CELL</name>
<proteinExistence type="predicted"/>
<reference evidence="3 4" key="1">
    <citation type="submission" date="2018-08" db="EMBL/GenBank/DDBJ databases">
        <title>Cellulomonas rhizosphaerae sp. nov., a novel actinomycete isolated from soil.</title>
        <authorList>
            <person name="Tian Y."/>
        </authorList>
    </citation>
    <scope>NUCLEOTIDE SEQUENCE [LARGE SCALE GENOMIC DNA]</scope>
    <source>
        <strain evidence="3 4">NEAU-TCZ24</strain>
    </source>
</reference>
<feature type="region of interest" description="Disordered" evidence="1">
    <location>
        <begin position="31"/>
        <end position="51"/>
    </location>
</feature>
<evidence type="ECO:0000313" key="4">
    <source>
        <dbReference type="Proteomes" id="UP000283374"/>
    </source>
</evidence>
<organism evidence="3 4">
    <name type="scientific">Cellulomonas rhizosphaerae</name>
    <dbReference type="NCBI Taxonomy" id="2293719"/>
    <lineage>
        <taxon>Bacteria</taxon>
        <taxon>Bacillati</taxon>
        <taxon>Actinomycetota</taxon>
        <taxon>Actinomycetes</taxon>
        <taxon>Micrococcales</taxon>
        <taxon>Cellulomonadaceae</taxon>
        <taxon>Cellulomonas</taxon>
    </lineage>
</organism>
<feature type="transmembrane region" description="Helical" evidence="2">
    <location>
        <begin position="7"/>
        <end position="28"/>
    </location>
</feature>
<sequence>MTSTRAIRTWLVVDVLLVIVLLVLVVVVTSGGSSSPGASAPTTTPASPAATAGPATAAVRLPSGNIACTLSDDGVTCTIASITYDPPAVAGCTGETGHVVVLNDEGVSFACETGPAPTVAGADVRTLAYGSDVTVGDYTCTSATNGVTCVDGDGKGFRLARAKWTEVG</sequence>
<evidence type="ECO:0000313" key="3">
    <source>
        <dbReference type="EMBL" id="RHA44091.1"/>
    </source>
</evidence>
<dbReference type="EMBL" id="QWKP01000118">
    <property type="protein sequence ID" value="RHA44091.1"/>
    <property type="molecule type" value="Genomic_DNA"/>
</dbReference>
<dbReference type="AlphaFoldDB" id="A0A413RQ99"/>
<gene>
    <name evidence="3" type="ORF">D1825_03085</name>
</gene>
<dbReference type="RefSeq" id="WP_118766013.1">
    <property type="nucleotide sequence ID" value="NZ_QWKP01000118.1"/>
</dbReference>
<keyword evidence="2" id="KW-0472">Membrane</keyword>
<keyword evidence="2" id="KW-1133">Transmembrane helix</keyword>
<dbReference type="Proteomes" id="UP000283374">
    <property type="component" value="Unassembled WGS sequence"/>
</dbReference>
<comment type="caution">
    <text evidence="3">The sequence shown here is derived from an EMBL/GenBank/DDBJ whole genome shotgun (WGS) entry which is preliminary data.</text>
</comment>
<dbReference type="OrthoDB" id="4485680at2"/>
<keyword evidence="2" id="KW-0812">Transmembrane</keyword>